<accession>A0A915HK18</accession>
<evidence type="ECO:0000313" key="2">
    <source>
        <dbReference type="WBParaSite" id="nRc.2.0.1.t01916-RA"/>
    </source>
</evidence>
<reference evidence="2" key="1">
    <citation type="submission" date="2022-11" db="UniProtKB">
        <authorList>
            <consortium name="WormBaseParasite"/>
        </authorList>
    </citation>
    <scope>IDENTIFICATION</scope>
</reference>
<dbReference type="Proteomes" id="UP000887565">
    <property type="component" value="Unplaced"/>
</dbReference>
<name>A0A915HK18_ROMCU</name>
<evidence type="ECO:0000313" key="1">
    <source>
        <dbReference type="Proteomes" id="UP000887565"/>
    </source>
</evidence>
<dbReference type="WBParaSite" id="nRc.2.0.1.t01916-RA">
    <property type="protein sequence ID" value="nRc.2.0.1.t01916-RA"/>
    <property type="gene ID" value="nRc.2.0.1.g01916"/>
</dbReference>
<keyword evidence="1" id="KW-1185">Reference proteome</keyword>
<sequence>MFVWYKKNAGGAKSISTTEHPERNYLEQLNMKLQSVIMGKIWKDDFNKLISMNHYGAAETKTAKIYESKNACISVEIAEENIVKYCDMNNTDSERDNFLAQNPAKKHAPAFPTS</sequence>
<organism evidence="1 2">
    <name type="scientific">Romanomermis culicivorax</name>
    <name type="common">Nematode worm</name>
    <dbReference type="NCBI Taxonomy" id="13658"/>
    <lineage>
        <taxon>Eukaryota</taxon>
        <taxon>Metazoa</taxon>
        <taxon>Ecdysozoa</taxon>
        <taxon>Nematoda</taxon>
        <taxon>Enoplea</taxon>
        <taxon>Dorylaimia</taxon>
        <taxon>Mermithida</taxon>
        <taxon>Mermithoidea</taxon>
        <taxon>Mermithidae</taxon>
        <taxon>Romanomermis</taxon>
    </lineage>
</organism>
<proteinExistence type="predicted"/>
<protein>
    <submittedName>
        <fullName evidence="2">Uncharacterized protein</fullName>
    </submittedName>
</protein>
<dbReference type="AlphaFoldDB" id="A0A915HK18"/>